<dbReference type="PANTHER" id="PTHR35788:SF1">
    <property type="entry name" value="EXPORTED PROTEIN"/>
    <property type="match status" value="1"/>
</dbReference>
<protein>
    <submittedName>
        <fullName evidence="3">Uncharacterized vancomycin resistance protein</fullName>
    </submittedName>
</protein>
<gene>
    <name evidence="3" type="ORF">ERS852473_00845</name>
</gene>
<name>A0ABP2ANI7_SARVE</name>
<dbReference type="EMBL" id="CYZR01000002">
    <property type="protein sequence ID" value="CUN68493.1"/>
    <property type="molecule type" value="Genomic_DNA"/>
</dbReference>
<proteinExistence type="predicted"/>
<dbReference type="Pfam" id="PF04294">
    <property type="entry name" value="VanW"/>
    <property type="match status" value="1"/>
</dbReference>
<sequence>MGEKNCKLGKKKKIVALCMFVFIGALTTGAVSTTNQTRVEEEVVYDGIYLEDKNLGNLTRDELIDVLNEYCHEKLQENTINIVYQDVINEKINASDVGLSYDVKDIADEIINIGKEGNLIKNTLDRIYIKINKKVISFDEVCNDKILDEYIDNLSSLIDIEKEDARVSFNGDEMLISNSREGLIVEKEELKRLIIENLNNETFDEIVEVPVNVVEVEIDEDVFNNMNVLGTYETTLPDLTSGRTQNIRLFSSKLNEVVLMPGEVLSVDEQGGSREISDGYTAAPGFINNEVVPIVAGGICQVVTTLYNSVLYSDLEIVERAPHSLPVSYVSLGRDATLAKGVVDFKFKNNYSNPIVVQAYVTDNCTIKTTIWGINENPEKSIEINAVKTGNKSSITYKNTYESGVLIKSEVLSKDVYN</sequence>
<dbReference type="Pfam" id="PF12229">
    <property type="entry name" value="PG_binding_4"/>
    <property type="match status" value="1"/>
</dbReference>
<feature type="chain" id="PRO_5045630571" evidence="1">
    <location>
        <begin position="31"/>
        <end position="418"/>
    </location>
</feature>
<comment type="caution">
    <text evidence="3">The sequence shown here is derived from an EMBL/GenBank/DDBJ whole genome shotgun (WGS) entry which is preliminary data.</text>
</comment>
<reference evidence="3 4" key="1">
    <citation type="submission" date="2015-09" db="EMBL/GenBank/DDBJ databases">
        <authorList>
            <consortium name="Pathogen Informatics"/>
            <person name="Wu L."/>
            <person name="Ma J."/>
        </authorList>
    </citation>
    <scope>NUCLEOTIDE SEQUENCE [LARGE SCALE GENOMIC DNA]</scope>
    <source>
        <strain evidence="3 4">2789STDY5834858</strain>
    </source>
</reference>
<keyword evidence="4" id="KW-1185">Reference proteome</keyword>
<evidence type="ECO:0000313" key="3">
    <source>
        <dbReference type="EMBL" id="CUN68493.1"/>
    </source>
</evidence>
<accession>A0ABP2ANI7</accession>
<feature type="signal peptide" evidence="1">
    <location>
        <begin position="1"/>
        <end position="30"/>
    </location>
</feature>
<keyword evidence="1" id="KW-0732">Signal</keyword>
<dbReference type="InterPro" id="IPR022029">
    <property type="entry name" value="YoaR-like_PG-bd"/>
</dbReference>
<evidence type="ECO:0000256" key="1">
    <source>
        <dbReference type="SAM" id="SignalP"/>
    </source>
</evidence>
<dbReference type="InterPro" id="IPR052913">
    <property type="entry name" value="Glycopeptide_resist_protein"/>
</dbReference>
<dbReference type="Proteomes" id="UP000095488">
    <property type="component" value="Unassembled WGS sequence"/>
</dbReference>
<evidence type="ECO:0000313" key="4">
    <source>
        <dbReference type="Proteomes" id="UP000095488"/>
    </source>
</evidence>
<dbReference type="PANTHER" id="PTHR35788">
    <property type="entry name" value="EXPORTED PROTEIN-RELATED"/>
    <property type="match status" value="1"/>
</dbReference>
<evidence type="ECO:0000259" key="2">
    <source>
        <dbReference type="Pfam" id="PF12229"/>
    </source>
</evidence>
<organism evidence="3 4">
    <name type="scientific">Sarcina ventriculi</name>
    <name type="common">Clostridium ventriculi</name>
    <dbReference type="NCBI Taxonomy" id="1267"/>
    <lineage>
        <taxon>Bacteria</taxon>
        <taxon>Bacillati</taxon>
        <taxon>Bacillota</taxon>
        <taxon>Clostridia</taxon>
        <taxon>Eubacteriales</taxon>
        <taxon>Clostridiaceae</taxon>
        <taxon>Sarcina</taxon>
    </lineage>
</organism>
<feature type="domain" description="YoaR-like putative peptidoglycan binding" evidence="2">
    <location>
        <begin position="91"/>
        <end position="202"/>
    </location>
</feature>
<dbReference type="InterPro" id="IPR007391">
    <property type="entry name" value="Vancomycin_resist_VanW"/>
</dbReference>